<feature type="compositionally biased region" description="Low complexity" evidence="5">
    <location>
        <begin position="354"/>
        <end position="365"/>
    </location>
</feature>
<dbReference type="KEGG" id="mbr:MONBRDRAFT_23443"/>
<dbReference type="Pfam" id="PF09507">
    <property type="entry name" value="CDC27"/>
    <property type="match status" value="1"/>
</dbReference>
<proteinExistence type="predicted"/>
<dbReference type="FunFam" id="3.90.1030.20:FF:000002">
    <property type="entry name" value="DNA polymerase delta subunit"/>
    <property type="match status" value="1"/>
</dbReference>
<dbReference type="GO" id="GO:0006271">
    <property type="term" value="P:DNA strand elongation involved in DNA replication"/>
    <property type="evidence" value="ECO:0000318"/>
    <property type="project" value="GO_Central"/>
</dbReference>
<evidence type="ECO:0000256" key="1">
    <source>
        <dbReference type="ARBA" id="ARBA00004123"/>
    </source>
</evidence>
<feature type="region of interest" description="Disordered" evidence="5">
    <location>
        <begin position="167"/>
        <end position="421"/>
    </location>
</feature>
<evidence type="ECO:0000256" key="4">
    <source>
        <dbReference type="ARBA" id="ARBA00023242"/>
    </source>
</evidence>
<dbReference type="GO" id="GO:0043625">
    <property type="term" value="C:delta DNA polymerase complex"/>
    <property type="evidence" value="ECO:0000318"/>
    <property type="project" value="GO_Central"/>
</dbReference>
<dbReference type="InParanoid" id="A9UTE9"/>
<dbReference type="EMBL" id="CH991545">
    <property type="protein sequence ID" value="EDQ91480.1"/>
    <property type="molecule type" value="Genomic_DNA"/>
</dbReference>
<dbReference type="GeneID" id="5889307"/>
<dbReference type="RefSeq" id="XP_001743902.1">
    <property type="nucleotide sequence ID" value="XM_001743850.1"/>
</dbReference>
<accession>A9UTE9</accession>
<feature type="compositionally biased region" description="Polar residues" evidence="5">
    <location>
        <begin position="289"/>
        <end position="304"/>
    </location>
</feature>
<dbReference type="Proteomes" id="UP000001357">
    <property type="component" value="Unassembled WGS sequence"/>
</dbReference>
<evidence type="ECO:0000313" key="6">
    <source>
        <dbReference type="EMBL" id="EDQ91480.1"/>
    </source>
</evidence>
<dbReference type="PANTHER" id="PTHR17598:SF13">
    <property type="entry name" value="DNA POLYMERASE DELTA SUBUNIT 3"/>
    <property type="match status" value="1"/>
</dbReference>
<evidence type="ECO:0000256" key="2">
    <source>
        <dbReference type="ARBA" id="ARBA00017589"/>
    </source>
</evidence>
<evidence type="ECO:0000256" key="3">
    <source>
        <dbReference type="ARBA" id="ARBA00022705"/>
    </source>
</evidence>
<name>A9UTE9_MONBE</name>
<dbReference type="AlphaFoldDB" id="A9UTE9"/>
<dbReference type="Gene3D" id="3.90.1030.20">
    <property type="entry name" value="DNA polymerase delta, p66 (Cdc27) subunit, wHTH domain"/>
    <property type="match status" value="1"/>
</dbReference>
<organism evidence="6 7">
    <name type="scientific">Monosiga brevicollis</name>
    <name type="common">Choanoflagellate</name>
    <dbReference type="NCBI Taxonomy" id="81824"/>
    <lineage>
        <taxon>Eukaryota</taxon>
        <taxon>Choanoflagellata</taxon>
        <taxon>Craspedida</taxon>
        <taxon>Salpingoecidae</taxon>
        <taxon>Monosiga</taxon>
    </lineage>
</organism>
<comment type="subcellular location">
    <subcellularLocation>
        <location evidence="1">Nucleus</location>
    </subcellularLocation>
</comment>
<dbReference type="eggNOG" id="ENOG502QPSW">
    <property type="taxonomic scope" value="Eukaryota"/>
</dbReference>
<sequence>MAIEDQMDALYLQNIEEYINDNDEVVTYKVLSRRLGVPANVAKRMLFAYYDQHRGQVQALFFLSGVDEHSRMVCSVVSESELAALQHKLKQITSVHVYALQASLPKDAAAVLYSADYDAVKANLGAMQSSSGIACSDVRAVNSFDEASEENEADELRLGSTLPPAVAKVGGVAPPKHKGKATSVQSFFGQGKKDKGAATTPTASTSSSKSTPASTNATSTTAKKEAKPSKPSLFKTASSKSASATTAKPATPSAPTQSEPTPKKRKGVLLDDSDSEDDTAAPSARPPSHNKTPTESTKLQNNEGEQPAPKTEKSEPQNKEVKTASRAKAQTEKQAKNLTKASGDDAKRAVSDTPSPSAKKPSQAPVQKKYRMDANGRMVAIDAADAAPNPDEAASTSSASSTAQSGSSAPSTATGTSTGAVAAAGKSFKLAEKTDEELLASIPRVKVLTTKKNKNFVNDSGYLVTEEQTVTEEVALTEDEIQAEFARLKAKRDRKASEAISAASAGKKKGGSTKKKQASIANFFKK</sequence>
<reference evidence="6 7" key="1">
    <citation type="journal article" date="2008" name="Nature">
        <title>The genome of the choanoflagellate Monosiga brevicollis and the origin of metazoans.</title>
        <authorList>
            <consortium name="JGI Sequencing"/>
            <person name="King N."/>
            <person name="Westbrook M.J."/>
            <person name="Young S.L."/>
            <person name="Kuo A."/>
            <person name="Abedin M."/>
            <person name="Chapman J."/>
            <person name="Fairclough S."/>
            <person name="Hellsten U."/>
            <person name="Isogai Y."/>
            <person name="Letunic I."/>
            <person name="Marr M."/>
            <person name="Pincus D."/>
            <person name="Putnam N."/>
            <person name="Rokas A."/>
            <person name="Wright K.J."/>
            <person name="Zuzow R."/>
            <person name="Dirks W."/>
            <person name="Good M."/>
            <person name="Goodstein D."/>
            <person name="Lemons D."/>
            <person name="Li W."/>
            <person name="Lyons J.B."/>
            <person name="Morris A."/>
            <person name="Nichols S."/>
            <person name="Richter D.J."/>
            <person name="Salamov A."/>
            <person name="Bork P."/>
            <person name="Lim W.A."/>
            <person name="Manning G."/>
            <person name="Miller W.T."/>
            <person name="McGinnis W."/>
            <person name="Shapiro H."/>
            <person name="Tjian R."/>
            <person name="Grigoriev I.V."/>
            <person name="Rokhsar D."/>
        </authorList>
    </citation>
    <scope>NUCLEOTIDE SEQUENCE [LARGE SCALE GENOMIC DNA]</scope>
    <source>
        <strain evidence="7">MX1 / ATCC 50154</strain>
    </source>
</reference>
<dbReference type="InterPro" id="IPR041913">
    <property type="entry name" value="POLD3_sf"/>
</dbReference>
<gene>
    <name evidence="6" type="ORF">MONBRDRAFT_23443</name>
</gene>
<dbReference type="GO" id="GO:0006297">
    <property type="term" value="P:nucleotide-excision repair, DNA gap filling"/>
    <property type="evidence" value="ECO:0000318"/>
    <property type="project" value="GO_Central"/>
</dbReference>
<feature type="compositionally biased region" description="Low complexity" evidence="5">
    <location>
        <begin position="229"/>
        <end position="256"/>
    </location>
</feature>
<dbReference type="OMA" id="TAEAQIC"/>
<dbReference type="STRING" id="81824.A9UTE9"/>
<keyword evidence="3" id="KW-0235">DNA replication</keyword>
<feature type="compositionally biased region" description="Low complexity" evidence="5">
    <location>
        <begin position="197"/>
        <end position="221"/>
    </location>
</feature>
<feature type="compositionally biased region" description="Low complexity" evidence="5">
    <location>
        <begin position="380"/>
        <end position="421"/>
    </location>
</feature>
<feature type="compositionally biased region" description="Basic and acidic residues" evidence="5">
    <location>
        <begin position="310"/>
        <end position="335"/>
    </location>
</feature>
<feature type="compositionally biased region" description="Basic residues" evidence="5">
    <location>
        <begin position="506"/>
        <end position="517"/>
    </location>
</feature>
<feature type="region of interest" description="Disordered" evidence="5">
    <location>
        <begin position="492"/>
        <end position="526"/>
    </location>
</feature>
<keyword evidence="7" id="KW-1185">Reference proteome</keyword>
<evidence type="ECO:0000313" key="7">
    <source>
        <dbReference type="Proteomes" id="UP000001357"/>
    </source>
</evidence>
<dbReference type="InterPro" id="IPR019038">
    <property type="entry name" value="POLD3"/>
</dbReference>
<dbReference type="PANTHER" id="PTHR17598">
    <property type="entry name" value="DNA POLYMERASE DELTA SUBUNIT 3"/>
    <property type="match status" value="1"/>
</dbReference>
<evidence type="ECO:0000256" key="5">
    <source>
        <dbReference type="SAM" id="MobiDB-lite"/>
    </source>
</evidence>
<protein>
    <recommendedName>
        <fullName evidence="2">DNA polymerase delta subunit 3</fullName>
    </recommendedName>
</protein>
<keyword evidence="4" id="KW-0539">Nucleus</keyword>
<dbReference type="GO" id="GO:1904161">
    <property type="term" value="P:DNA synthesis involved in UV-damage excision repair"/>
    <property type="evidence" value="ECO:0000318"/>
    <property type="project" value="GO_Central"/>
</dbReference>